<gene>
    <name evidence="1" type="ORF">WPS_16620</name>
</gene>
<protein>
    <recommendedName>
        <fullName evidence="3">Type 4a pilus biogenesis protein PilO</fullName>
    </recommendedName>
</protein>
<evidence type="ECO:0000313" key="1">
    <source>
        <dbReference type="EMBL" id="BDE06386.1"/>
    </source>
</evidence>
<reference evidence="1 2" key="1">
    <citation type="journal article" date="2022" name="ISME Commun">
        <title>Vulcanimicrobium alpinus gen. nov. sp. nov., the first cultivated representative of the candidate phylum 'Eremiobacterota', is a metabolically versatile aerobic anoxygenic phototroph.</title>
        <authorList>
            <person name="Yabe S."/>
            <person name="Muto K."/>
            <person name="Abe K."/>
            <person name="Yokota A."/>
            <person name="Staudigel H."/>
            <person name="Tebo B.M."/>
        </authorList>
    </citation>
    <scope>NUCLEOTIDE SEQUENCE [LARGE SCALE GENOMIC DNA]</scope>
    <source>
        <strain evidence="1 2">WC8-2</strain>
    </source>
</reference>
<dbReference type="KEGG" id="vab:WPS_16620"/>
<name>A0AAN2C9U0_UNVUL</name>
<dbReference type="EMBL" id="AP025523">
    <property type="protein sequence ID" value="BDE06386.1"/>
    <property type="molecule type" value="Genomic_DNA"/>
</dbReference>
<dbReference type="AlphaFoldDB" id="A0AAN2C9U0"/>
<evidence type="ECO:0008006" key="3">
    <source>
        <dbReference type="Google" id="ProtNLM"/>
    </source>
</evidence>
<keyword evidence="2" id="KW-1185">Reference proteome</keyword>
<proteinExistence type="predicted"/>
<dbReference type="Proteomes" id="UP001317532">
    <property type="component" value="Chromosome"/>
</dbReference>
<accession>A0AAN2C9U0</accession>
<dbReference type="RefSeq" id="WP_317997348.1">
    <property type="nucleotide sequence ID" value="NZ_AP025523.1"/>
</dbReference>
<sequence length="189" mass="19806">MSPNAGDARVIAFAAVLVVAAGYTFAFRPVESRIGDQLAANATLAERTVADRAVLGMRPALEREQARVQARLRGVDVAADPTRAVATFLRDAAVAAAVHRTRFATIAANAQPGAPGDAALPLDVTLEGSYVDVLATMRALSRGRIPAAVEIASLARKSVDGGDATLSATLRVALEPQTKDDDRVRTRPH</sequence>
<organism evidence="1 2">
    <name type="scientific">Vulcanimicrobium alpinum</name>
    <dbReference type="NCBI Taxonomy" id="3016050"/>
    <lineage>
        <taxon>Bacteria</taxon>
        <taxon>Bacillati</taxon>
        <taxon>Vulcanimicrobiota</taxon>
        <taxon>Vulcanimicrobiia</taxon>
        <taxon>Vulcanimicrobiales</taxon>
        <taxon>Vulcanimicrobiaceae</taxon>
        <taxon>Vulcanimicrobium</taxon>
    </lineage>
</organism>
<evidence type="ECO:0000313" key="2">
    <source>
        <dbReference type="Proteomes" id="UP001317532"/>
    </source>
</evidence>